<dbReference type="EMBL" id="FCOK02000043">
    <property type="protein sequence ID" value="SAL52719.1"/>
    <property type="molecule type" value="Genomic_DNA"/>
</dbReference>
<gene>
    <name evidence="1" type="ORF">AWB69_05484</name>
</gene>
<accession>A0A158I8Y6</accession>
<reference evidence="1 2" key="1">
    <citation type="submission" date="2016-01" db="EMBL/GenBank/DDBJ databases">
        <authorList>
            <person name="Oliw E.H."/>
        </authorList>
    </citation>
    <scope>NUCLEOTIDE SEQUENCE [LARGE SCALE GENOMIC DNA]</scope>
    <source>
        <strain evidence="1">LMG 27134</strain>
    </source>
</reference>
<evidence type="ECO:0000313" key="2">
    <source>
        <dbReference type="Proteomes" id="UP000054683"/>
    </source>
</evidence>
<proteinExistence type="predicted"/>
<dbReference type="AlphaFoldDB" id="A0A158I8Y6"/>
<evidence type="ECO:0000313" key="1">
    <source>
        <dbReference type="EMBL" id="SAL52719.1"/>
    </source>
</evidence>
<sequence>MYVKVESTGAREFWSAASALADEGWGELGESLEFGYGKRSGPVRSRTRVASQEIHRSPLAACGRTASNNLVREGDGEATGRRGILEAVFEAFWHNRRV</sequence>
<name>A0A158I8Y6_9BURK</name>
<organism evidence="1 2">
    <name type="scientific">Caballeronia udeis</name>
    <dbReference type="NCBI Taxonomy" id="1232866"/>
    <lineage>
        <taxon>Bacteria</taxon>
        <taxon>Pseudomonadati</taxon>
        <taxon>Pseudomonadota</taxon>
        <taxon>Betaproteobacteria</taxon>
        <taxon>Burkholderiales</taxon>
        <taxon>Burkholderiaceae</taxon>
        <taxon>Caballeronia</taxon>
    </lineage>
</organism>
<protein>
    <submittedName>
        <fullName evidence="1">Uncharacterized protein</fullName>
    </submittedName>
</protein>
<dbReference type="Proteomes" id="UP000054683">
    <property type="component" value="Unassembled WGS sequence"/>
</dbReference>